<dbReference type="PANTHER" id="PTHR30576">
    <property type="entry name" value="COLANIC BIOSYNTHESIS UDP-GLUCOSE LIPID CARRIER TRANSFERASE"/>
    <property type="match status" value="1"/>
</dbReference>
<feature type="transmembrane region" description="Helical" evidence="7">
    <location>
        <begin position="44"/>
        <end position="61"/>
    </location>
</feature>
<dbReference type="InterPro" id="IPR017475">
    <property type="entry name" value="EPS_sugar_tfrase"/>
</dbReference>
<feature type="domain" description="Bacterial sugar transferase" evidence="8">
    <location>
        <begin position="260"/>
        <end position="445"/>
    </location>
</feature>
<dbReference type="AlphaFoldDB" id="A0A5C8Z923"/>
<feature type="transmembrane region" description="Helical" evidence="7">
    <location>
        <begin position="73"/>
        <end position="94"/>
    </location>
</feature>
<dbReference type="Proteomes" id="UP000321764">
    <property type="component" value="Unassembled WGS sequence"/>
</dbReference>
<organism evidence="9 10">
    <name type="scientific">Reinekea thalattae</name>
    <dbReference type="NCBI Taxonomy" id="2593301"/>
    <lineage>
        <taxon>Bacteria</taxon>
        <taxon>Pseudomonadati</taxon>
        <taxon>Pseudomonadota</taxon>
        <taxon>Gammaproteobacteria</taxon>
        <taxon>Oceanospirillales</taxon>
        <taxon>Saccharospirillaceae</taxon>
        <taxon>Reinekea</taxon>
    </lineage>
</organism>
<comment type="similarity">
    <text evidence="2">Belongs to the bacterial sugar transferase family.</text>
</comment>
<feature type="transmembrane region" description="Helical" evidence="7">
    <location>
        <begin position="265"/>
        <end position="286"/>
    </location>
</feature>
<feature type="transmembrane region" description="Helical" evidence="7">
    <location>
        <begin position="106"/>
        <end position="128"/>
    </location>
</feature>
<dbReference type="EC" id="2.7.8.31" evidence="9"/>
<keyword evidence="4 7" id="KW-0812">Transmembrane</keyword>
<evidence type="ECO:0000259" key="8">
    <source>
        <dbReference type="Pfam" id="PF02397"/>
    </source>
</evidence>
<accession>A0A5C8Z923</accession>
<evidence type="ECO:0000256" key="2">
    <source>
        <dbReference type="ARBA" id="ARBA00006464"/>
    </source>
</evidence>
<dbReference type="PANTHER" id="PTHR30576:SF21">
    <property type="entry name" value="UDP-GLUCOSE:UNDECAPRENYL-PHOSPHATE GLUCOSE-1-PHOSPHATE TRANSFERASE"/>
    <property type="match status" value="1"/>
</dbReference>
<dbReference type="InterPro" id="IPR017473">
    <property type="entry name" value="Undecaprenyl-P_gluc_Ptfrase"/>
</dbReference>
<evidence type="ECO:0000256" key="4">
    <source>
        <dbReference type="ARBA" id="ARBA00022692"/>
    </source>
</evidence>
<gene>
    <name evidence="9" type="ORF">FME95_01910</name>
</gene>
<evidence type="ECO:0000313" key="10">
    <source>
        <dbReference type="Proteomes" id="UP000321764"/>
    </source>
</evidence>
<evidence type="ECO:0000256" key="1">
    <source>
        <dbReference type="ARBA" id="ARBA00004141"/>
    </source>
</evidence>
<keyword evidence="5 7" id="KW-1133">Transmembrane helix</keyword>
<dbReference type="OrthoDB" id="9808602at2"/>
<name>A0A5C8Z923_9GAMM</name>
<dbReference type="Pfam" id="PF02397">
    <property type="entry name" value="Bac_transf"/>
    <property type="match status" value="1"/>
</dbReference>
<evidence type="ECO:0000256" key="7">
    <source>
        <dbReference type="SAM" id="Phobius"/>
    </source>
</evidence>
<dbReference type="GO" id="GO:0089702">
    <property type="term" value="F:undecaprenyl-phosphate glucose phosphotransferase activity"/>
    <property type="evidence" value="ECO:0007669"/>
    <property type="project" value="UniProtKB-EC"/>
</dbReference>
<dbReference type="RefSeq" id="WP_147712644.1">
    <property type="nucleotide sequence ID" value="NZ_VKAD01000001.1"/>
</dbReference>
<protein>
    <submittedName>
        <fullName evidence="9">Undecaprenyl-phosphate glucose phosphotransferase</fullName>
        <ecNumber evidence="9">2.7.8.31</ecNumber>
    </submittedName>
</protein>
<keyword evidence="10" id="KW-1185">Reference proteome</keyword>
<dbReference type="Pfam" id="PF13727">
    <property type="entry name" value="CoA_binding_3"/>
    <property type="match status" value="1"/>
</dbReference>
<dbReference type="GO" id="GO:0009242">
    <property type="term" value="P:colanic acid biosynthetic process"/>
    <property type="evidence" value="ECO:0007669"/>
    <property type="project" value="TreeGrafter"/>
</dbReference>
<evidence type="ECO:0000256" key="5">
    <source>
        <dbReference type="ARBA" id="ARBA00022989"/>
    </source>
</evidence>
<evidence type="ECO:0000313" key="9">
    <source>
        <dbReference type="EMBL" id="TXR53350.1"/>
    </source>
</evidence>
<comment type="caution">
    <text evidence="9">The sequence shown here is derived from an EMBL/GenBank/DDBJ whole genome shotgun (WGS) entry which is preliminary data.</text>
</comment>
<dbReference type="EMBL" id="VKAD01000001">
    <property type="protein sequence ID" value="TXR53350.1"/>
    <property type="molecule type" value="Genomic_DNA"/>
</dbReference>
<dbReference type="InterPro" id="IPR003362">
    <property type="entry name" value="Bact_transf"/>
</dbReference>
<proteinExistence type="inferred from homology"/>
<feature type="transmembrane region" description="Helical" evidence="7">
    <location>
        <begin position="12"/>
        <end position="32"/>
    </location>
</feature>
<sequence length="451" mass="51875">MKTPTQCSGLFFRAADLIIVTSIGYITYWARFNTWQLQGEYKNILALGAVIMLLICSHQKIYQSWRGHYGFSLFSRLSTCWLTSSLLLICFILFSHQGEYYSRLWLGTWLVGSWLSAITIRLFAYYILAIRRTKGGNKSNVFIFGGKDKASQIENQFKLYNWAGFRISGTLDLKDACKLTEQELLYLVGDSDEVWITASIKNSEKVSELYYKLQNCTKNIRYVPNLSDLRLLNHKVGNIVGLHTIDLSTSPLDGSSGLIKRLEDLFLGSLIFIGLLPIMLVIAIAVKLTSKGPVIFKQHRHGIDGKPIKIYKFRSMKVHQEENNEVTQAKKNDSRLTPIGGFLRKTSLDELPQFYNVIQGRMSIVGPRPHAIQHNEYYANLVQSYMKRHKVKPGITGWAQVNGLRGETDTLDKMEKRVEHDLFYIDNWSFWFDIKIITLTILYILRHKNAY</sequence>
<evidence type="ECO:0000256" key="3">
    <source>
        <dbReference type="ARBA" id="ARBA00022679"/>
    </source>
</evidence>
<dbReference type="NCBIfam" id="TIGR03023">
    <property type="entry name" value="WcaJ_sugtrans"/>
    <property type="match status" value="1"/>
</dbReference>
<dbReference type="GO" id="GO:0016020">
    <property type="term" value="C:membrane"/>
    <property type="evidence" value="ECO:0007669"/>
    <property type="project" value="UniProtKB-SubCell"/>
</dbReference>
<reference evidence="9 10" key="1">
    <citation type="submission" date="2019-07" db="EMBL/GenBank/DDBJ databases">
        <title>Reinekea sp. strain SSH23 genome sequencing and assembly.</title>
        <authorList>
            <person name="Kim I."/>
        </authorList>
    </citation>
    <scope>NUCLEOTIDE SEQUENCE [LARGE SCALE GENOMIC DNA]</scope>
    <source>
        <strain evidence="9 10">SSH23</strain>
    </source>
</reference>
<dbReference type="NCBIfam" id="TIGR03025">
    <property type="entry name" value="EPS_sugtrans"/>
    <property type="match status" value="1"/>
</dbReference>
<keyword evidence="6 7" id="KW-0472">Membrane</keyword>
<keyword evidence="3 9" id="KW-0808">Transferase</keyword>
<evidence type="ECO:0000256" key="6">
    <source>
        <dbReference type="ARBA" id="ARBA00023136"/>
    </source>
</evidence>
<comment type="subcellular location">
    <subcellularLocation>
        <location evidence="1">Membrane</location>
        <topology evidence="1">Multi-pass membrane protein</topology>
    </subcellularLocation>
</comment>